<dbReference type="RefSeq" id="WP_139064943.1">
    <property type="nucleotide sequence ID" value="NZ_CP040812.1"/>
</dbReference>
<evidence type="ECO:0000313" key="2">
    <source>
        <dbReference type="EMBL" id="QCY68368.1"/>
    </source>
</evidence>
<dbReference type="KEGG" id="afla:FHG64_02595"/>
<dbReference type="OrthoDB" id="1363909at2"/>
<evidence type="ECO:0000256" key="1">
    <source>
        <dbReference type="SAM" id="MobiDB-lite"/>
    </source>
</evidence>
<dbReference type="AlphaFoldDB" id="A0A5B7X119"/>
<dbReference type="Proteomes" id="UP000309016">
    <property type="component" value="Chromosome"/>
</dbReference>
<keyword evidence="3" id="KW-1185">Reference proteome</keyword>
<feature type="region of interest" description="Disordered" evidence="1">
    <location>
        <begin position="36"/>
        <end position="63"/>
    </location>
</feature>
<protein>
    <submittedName>
        <fullName evidence="2">Uncharacterized protein</fullName>
    </submittedName>
</protein>
<accession>A0A5B7X119</accession>
<evidence type="ECO:0000313" key="3">
    <source>
        <dbReference type="Proteomes" id="UP000309016"/>
    </source>
</evidence>
<name>A0A5B7X119_9FLAO</name>
<dbReference type="EMBL" id="CP040812">
    <property type="protein sequence ID" value="QCY68368.1"/>
    <property type="molecule type" value="Genomic_DNA"/>
</dbReference>
<sequence>MDKYLYTCDYCAKTYVPKRRYKQRFCSNSCRVNSHKRKNKLSPAKPDAGLKAPTEKPHKEGISMAGIGNATIANIVTEVGKSLLIKEEDKPVTKAEFQRLADKLGQRYILIKNMDARADGAPAYFDTTLQEIVHLKFLPPWK</sequence>
<reference evidence="2 3" key="1">
    <citation type="submission" date="2019-06" db="EMBL/GenBank/DDBJ databases">
        <title>Complete genome sequence of Antarcticibacterium flavum KCTC 52984T from an Antarctic marine sediment.</title>
        <authorList>
            <person name="Lee Y.M."/>
            <person name="Shin S.C."/>
        </authorList>
    </citation>
    <scope>NUCLEOTIDE SEQUENCE [LARGE SCALE GENOMIC DNA]</scope>
    <source>
        <strain evidence="2 3">KCTC 52984</strain>
    </source>
</reference>
<proteinExistence type="predicted"/>
<organism evidence="2 3">
    <name type="scientific">Antarcticibacterium flavum</name>
    <dbReference type="NCBI Taxonomy" id="2058175"/>
    <lineage>
        <taxon>Bacteria</taxon>
        <taxon>Pseudomonadati</taxon>
        <taxon>Bacteroidota</taxon>
        <taxon>Flavobacteriia</taxon>
        <taxon>Flavobacteriales</taxon>
        <taxon>Flavobacteriaceae</taxon>
        <taxon>Antarcticibacterium</taxon>
    </lineage>
</organism>
<gene>
    <name evidence="2" type="ORF">FHG64_02595</name>
</gene>